<keyword evidence="9" id="KW-0492">Microsome</keyword>
<dbReference type="GO" id="GO:0046872">
    <property type="term" value="F:metal ion binding"/>
    <property type="evidence" value="ECO:0007669"/>
    <property type="project" value="UniProtKB-KW"/>
</dbReference>
<evidence type="ECO:0000256" key="10">
    <source>
        <dbReference type="ARBA" id="ARBA00023002"/>
    </source>
</evidence>
<keyword evidence="10 16" id="KW-0560">Oxidoreductase</keyword>
<accession>A0ABD0STW7</accession>
<evidence type="ECO:0000256" key="2">
    <source>
        <dbReference type="ARBA" id="ARBA00004174"/>
    </source>
</evidence>
<protein>
    <recommendedName>
        <fullName evidence="5">unspecific monooxygenase</fullName>
        <ecNumber evidence="5">1.14.14.1</ecNumber>
    </recommendedName>
</protein>
<comment type="subcellular location">
    <subcellularLocation>
        <location evidence="3">Endoplasmic reticulum membrane</location>
        <topology evidence="3">Peripheral membrane protein</topology>
    </subcellularLocation>
    <subcellularLocation>
        <location evidence="2">Microsome membrane</location>
        <topology evidence="2">Peripheral membrane protein</topology>
    </subcellularLocation>
</comment>
<gene>
    <name evidence="17" type="ORF">ABMA28_003978</name>
</gene>
<proteinExistence type="inferred from homology"/>
<evidence type="ECO:0000256" key="9">
    <source>
        <dbReference type="ARBA" id="ARBA00022848"/>
    </source>
</evidence>
<dbReference type="Gene3D" id="1.10.630.10">
    <property type="entry name" value="Cytochrome P450"/>
    <property type="match status" value="1"/>
</dbReference>
<dbReference type="SUPFAM" id="SSF48264">
    <property type="entry name" value="Cytochrome P450"/>
    <property type="match status" value="1"/>
</dbReference>
<dbReference type="InterPro" id="IPR001128">
    <property type="entry name" value="Cyt_P450"/>
</dbReference>
<evidence type="ECO:0000256" key="7">
    <source>
        <dbReference type="ARBA" id="ARBA00022723"/>
    </source>
</evidence>
<evidence type="ECO:0000256" key="14">
    <source>
        <dbReference type="ARBA" id="ARBA00047827"/>
    </source>
</evidence>
<feature type="binding site" description="axial binding residue" evidence="15">
    <location>
        <position position="453"/>
    </location>
    <ligand>
        <name>heme</name>
        <dbReference type="ChEBI" id="CHEBI:30413"/>
    </ligand>
    <ligandPart>
        <name>Fe</name>
        <dbReference type="ChEBI" id="CHEBI:18248"/>
    </ligandPart>
</feature>
<organism evidence="17 18">
    <name type="scientific">Loxostege sticticalis</name>
    <name type="common">Beet webworm moth</name>
    <dbReference type="NCBI Taxonomy" id="481309"/>
    <lineage>
        <taxon>Eukaryota</taxon>
        <taxon>Metazoa</taxon>
        <taxon>Ecdysozoa</taxon>
        <taxon>Arthropoda</taxon>
        <taxon>Hexapoda</taxon>
        <taxon>Insecta</taxon>
        <taxon>Pterygota</taxon>
        <taxon>Neoptera</taxon>
        <taxon>Endopterygota</taxon>
        <taxon>Lepidoptera</taxon>
        <taxon>Glossata</taxon>
        <taxon>Ditrysia</taxon>
        <taxon>Pyraloidea</taxon>
        <taxon>Crambidae</taxon>
        <taxon>Pyraustinae</taxon>
        <taxon>Loxostege</taxon>
    </lineage>
</organism>
<name>A0ABD0STW7_LOXSC</name>
<dbReference type="EMBL" id="JBEDNZ010000015">
    <property type="protein sequence ID" value="KAL0829124.1"/>
    <property type="molecule type" value="Genomic_DNA"/>
</dbReference>
<keyword evidence="13" id="KW-0472">Membrane</keyword>
<dbReference type="FunFam" id="1.10.630.10:FF:000042">
    <property type="entry name" value="Cytochrome P450"/>
    <property type="match status" value="1"/>
</dbReference>
<reference evidence="17 18" key="1">
    <citation type="submission" date="2024-06" db="EMBL/GenBank/DDBJ databases">
        <title>A chromosome-level genome assembly of beet webworm, Loxostege sticticalis.</title>
        <authorList>
            <person name="Zhang Y."/>
        </authorList>
    </citation>
    <scope>NUCLEOTIDE SEQUENCE [LARGE SCALE GENOMIC DNA]</scope>
    <source>
        <strain evidence="17">AQ028</strain>
        <tissue evidence="17">Male pupae</tissue>
    </source>
</reference>
<evidence type="ECO:0000256" key="15">
    <source>
        <dbReference type="PIRSR" id="PIRSR602401-1"/>
    </source>
</evidence>
<keyword evidence="7 15" id="KW-0479">Metal-binding</keyword>
<comment type="caution">
    <text evidence="17">The sequence shown here is derived from an EMBL/GenBank/DDBJ whole genome shotgun (WGS) entry which is preliminary data.</text>
</comment>
<dbReference type="InterPro" id="IPR002401">
    <property type="entry name" value="Cyt_P450_E_grp-I"/>
</dbReference>
<evidence type="ECO:0000256" key="12">
    <source>
        <dbReference type="ARBA" id="ARBA00023033"/>
    </source>
</evidence>
<dbReference type="PRINTS" id="PR00463">
    <property type="entry name" value="EP450I"/>
</dbReference>
<comment type="similarity">
    <text evidence="4 16">Belongs to the cytochrome P450 family.</text>
</comment>
<comment type="cofactor">
    <cofactor evidence="1 15">
        <name>heme</name>
        <dbReference type="ChEBI" id="CHEBI:30413"/>
    </cofactor>
</comment>
<dbReference type="InterPro" id="IPR050476">
    <property type="entry name" value="Insect_CytP450_Detox"/>
</dbReference>
<dbReference type="InterPro" id="IPR036396">
    <property type="entry name" value="Cyt_P450_sf"/>
</dbReference>
<evidence type="ECO:0000256" key="4">
    <source>
        <dbReference type="ARBA" id="ARBA00010617"/>
    </source>
</evidence>
<evidence type="ECO:0000256" key="11">
    <source>
        <dbReference type="ARBA" id="ARBA00023004"/>
    </source>
</evidence>
<evidence type="ECO:0000256" key="3">
    <source>
        <dbReference type="ARBA" id="ARBA00004406"/>
    </source>
</evidence>
<sequence>MITLVIVFIAFVVLYFYNKRSFNYWAKRGVKFEKPILFFGNILDTYLLRKSITQGFEELYKKYPNEKVVGFFRSTTPGLLIRDPELVKRVLITDFVHFYERGIHPDKKSLEPLLSNLFFAEGDLWRLLRQRMTPAFTSGKLKAMFPLIVERAELLQARTLDAARNDRAIDARDLMARYTTDFIGACGFGLDAGSLNEEDSAFRKLGQNIFKFDLRLGVVTFLKDTFPNASRNLKYVGHLENQVFSLVNDIQKQRNYQPSNRNDFIDLLLECKQKGIIEVESLEKVKPDGTPDRATLELNDMLIAAQVFVFFAAGFETSSSATSFTLHKLAHHPDVQRKVQKEIDAVLNKYDNKLSYDAVKEMTYLEWTFREGLRMFPSLGYLARKCSRMYTFSDLELTIDEGVMVIIPVQGLQNDPQYFDNPTEFRPERFDPKNSSDTNKYVYLPFGDGPRACIGERLGLMQSLAGMAAILSRFNVELAPESHPIHPPVETKFDVVQSIEGGLPLLFRERKKVV</sequence>
<dbReference type="Pfam" id="PF00067">
    <property type="entry name" value="p450"/>
    <property type="match status" value="1"/>
</dbReference>
<dbReference type="GO" id="GO:0016712">
    <property type="term" value="F:oxidoreductase activity, acting on paired donors, with incorporation or reduction of molecular oxygen, reduced flavin or flavoprotein as one donor, and incorporation of one atom of oxygen"/>
    <property type="evidence" value="ECO:0007669"/>
    <property type="project" value="UniProtKB-EC"/>
</dbReference>
<dbReference type="PRINTS" id="PR00385">
    <property type="entry name" value="P450"/>
</dbReference>
<keyword evidence="6 15" id="KW-0349">Heme</keyword>
<evidence type="ECO:0000313" key="18">
    <source>
        <dbReference type="Proteomes" id="UP001549921"/>
    </source>
</evidence>
<dbReference type="CDD" id="cd11056">
    <property type="entry name" value="CYP6-like"/>
    <property type="match status" value="1"/>
</dbReference>
<keyword evidence="11 15" id="KW-0408">Iron</keyword>
<dbReference type="PROSITE" id="PS00086">
    <property type="entry name" value="CYTOCHROME_P450"/>
    <property type="match status" value="1"/>
</dbReference>
<keyword evidence="12 16" id="KW-0503">Monooxygenase</keyword>
<evidence type="ECO:0000256" key="1">
    <source>
        <dbReference type="ARBA" id="ARBA00001971"/>
    </source>
</evidence>
<dbReference type="InterPro" id="IPR017972">
    <property type="entry name" value="Cyt_P450_CS"/>
</dbReference>
<dbReference type="AlphaFoldDB" id="A0ABD0STW7"/>
<evidence type="ECO:0000256" key="6">
    <source>
        <dbReference type="ARBA" id="ARBA00022617"/>
    </source>
</evidence>
<evidence type="ECO:0000256" key="5">
    <source>
        <dbReference type="ARBA" id="ARBA00012109"/>
    </source>
</evidence>
<evidence type="ECO:0000256" key="13">
    <source>
        <dbReference type="ARBA" id="ARBA00023136"/>
    </source>
</evidence>
<dbReference type="PANTHER" id="PTHR24292:SF54">
    <property type="entry name" value="CYP9F3-RELATED"/>
    <property type="match status" value="1"/>
</dbReference>
<dbReference type="GO" id="GO:0005789">
    <property type="term" value="C:endoplasmic reticulum membrane"/>
    <property type="evidence" value="ECO:0007669"/>
    <property type="project" value="UniProtKB-SubCell"/>
</dbReference>
<keyword evidence="8" id="KW-0256">Endoplasmic reticulum</keyword>
<evidence type="ECO:0000313" key="17">
    <source>
        <dbReference type="EMBL" id="KAL0829124.1"/>
    </source>
</evidence>
<dbReference type="PANTHER" id="PTHR24292">
    <property type="entry name" value="CYTOCHROME P450"/>
    <property type="match status" value="1"/>
</dbReference>
<dbReference type="EC" id="1.14.14.1" evidence="5"/>
<dbReference type="Proteomes" id="UP001549921">
    <property type="component" value="Unassembled WGS sequence"/>
</dbReference>
<evidence type="ECO:0000256" key="16">
    <source>
        <dbReference type="RuleBase" id="RU000461"/>
    </source>
</evidence>
<comment type="catalytic activity">
    <reaction evidence="14">
        <text>an organic molecule + reduced [NADPH--hemoprotein reductase] + O2 = an alcohol + oxidized [NADPH--hemoprotein reductase] + H2O + H(+)</text>
        <dbReference type="Rhea" id="RHEA:17149"/>
        <dbReference type="Rhea" id="RHEA-COMP:11964"/>
        <dbReference type="Rhea" id="RHEA-COMP:11965"/>
        <dbReference type="ChEBI" id="CHEBI:15377"/>
        <dbReference type="ChEBI" id="CHEBI:15378"/>
        <dbReference type="ChEBI" id="CHEBI:15379"/>
        <dbReference type="ChEBI" id="CHEBI:30879"/>
        <dbReference type="ChEBI" id="CHEBI:57618"/>
        <dbReference type="ChEBI" id="CHEBI:58210"/>
        <dbReference type="ChEBI" id="CHEBI:142491"/>
        <dbReference type="EC" id="1.14.14.1"/>
    </reaction>
</comment>
<evidence type="ECO:0000256" key="8">
    <source>
        <dbReference type="ARBA" id="ARBA00022824"/>
    </source>
</evidence>